<evidence type="ECO:0000256" key="18">
    <source>
        <dbReference type="ARBA" id="ARBA00066020"/>
    </source>
</evidence>
<dbReference type="InterPro" id="IPR011009">
    <property type="entry name" value="Kinase-like_dom_sf"/>
</dbReference>
<dbReference type="CTD" id="56155"/>
<keyword evidence="9" id="KW-0547">Nucleotide-binding</keyword>
<evidence type="ECO:0000313" key="27">
    <source>
        <dbReference type="RefSeq" id="XP_027600506.2"/>
    </source>
</evidence>
<feature type="compositionally biased region" description="Basic and acidic residues" evidence="23">
    <location>
        <begin position="1431"/>
        <end position="1442"/>
    </location>
</feature>
<dbReference type="Pfam" id="PF07714">
    <property type="entry name" value="PK_Tyr_Ser-Thr"/>
    <property type="match status" value="1"/>
</dbReference>
<dbReference type="PROSITE" id="PS50297">
    <property type="entry name" value="ANK_REP_REGION"/>
    <property type="match status" value="1"/>
</dbReference>
<dbReference type="FunFam" id="1.10.510.10:FF:000428">
    <property type="entry name" value="inactive serine/threonine-protein kinase TEX14 isoform X1"/>
    <property type="match status" value="1"/>
</dbReference>
<dbReference type="RefSeq" id="XP_027600506.2">
    <property type="nucleotide sequence ID" value="XM_027744705.2"/>
</dbReference>
<feature type="repeat" description="ANK" evidence="22">
    <location>
        <begin position="88"/>
        <end position="120"/>
    </location>
</feature>
<dbReference type="GO" id="GO:0005737">
    <property type="term" value="C:cytoplasm"/>
    <property type="evidence" value="ECO:0007669"/>
    <property type="project" value="UniProtKB-SubCell"/>
</dbReference>
<evidence type="ECO:0000256" key="1">
    <source>
        <dbReference type="ARBA" id="ARBA00004214"/>
    </source>
</evidence>
<evidence type="ECO:0000256" key="5">
    <source>
        <dbReference type="ARBA" id="ARBA00022490"/>
    </source>
</evidence>
<dbReference type="GO" id="GO:0030496">
    <property type="term" value="C:midbody"/>
    <property type="evidence" value="ECO:0007669"/>
    <property type="project" value="UniProtKB-SubCell"/>
</dbReference>
<feature type="compositionally biased region" description="Polar residues" evidence="23">
    <location>
        <begin position="1293"/>
        <end position="1309"/>
    </location>
</feature>
<dbReference type="SUPFAM" id="SSF56112">
    <property type="entry name" value="Protein kinase-like (PK-like)"/>
    <property type="match status" value="1"/>
</dbReference>
<keyword evidence="26 27" id="KW-0808">Transferase</keyword>
<keyword evidence="15" id="KW-0137">Centromere</keyword>
<feature type="region of interest" description="Disordered" evidence="23">
    <location>
        <begin position="1344"/>
        <end position="1389"/>
    </location>
</feature>
<feature type="domain" description="Protein kinase" evidence="24">
    <location>
        <begin position="210"/>
        <end position="505"/>
    </location>
</feature>
<feature type="compositionally biased region" description="Basic and acidic residues" evidence="23">
    <location>
        <begin position="644"/>
        <end position="657"/>
    </location>
</feature>
<dbReference type="GeneID" id="114000403"/>
<feature type="region of interest" description="Disordered" evidence="23">
    <location>
        <begin position="956"/>
        <end position="1029"/>
    </location>
</feature>
<evidence type="ECO:0000256" key="11">
    <source>
        <dbReference type="ARBA" id="ARBA00022838"/>
    </source>
</evidence>
<name>A0A6J2IKY7_9PASS</name>
<evidence type="ECO:0000256" key="16">
    <source>
        <dbReference type="ARBA" id="ARBA00038349"/>
    </source>
</evidence>
<keyword evidence="7" id="KW-0132">Cell division</keyword>
<dbReference type="PANTHER" id="PTHR23060:SF3">
    <property type="entry name" value="TESTIS EXPRESSED 14, INTERCELLULAR BRIDGE FORMING FACTOR"/>
    <property type="match status" value="1"/>
</dbReference>
<keyword evidence="8" id="KW-0677">Repeat</keyword>
<dbReference type="PROSITE" id="PS50088">
    <property type="entry name" value="ANK_REPEAT"/>
    <property type="match status" value="1"/>
</dbReference>
<dbReference type="InterPro" id="IPR039339">
    <property type="entry name" value="Tex14"/>
</dbReference>
<dbReference type="PROSITE" id="PS50011">
    <property type="entry name" value="PROTEIN_KINASE_DOM"/>
    <property type="match status" value="1"/>
</dbReference>
<comment type="function">
    <text evidence="17">Required both for the formation of intercellular bridges during meiosis and for kinetochore-microtubule attachment during mitosis. Intercellular bridges are evolutionarily conserved structures that connect differentiating germ cells and are required for spermatogenesis and male fertility. Acts by promoting the conversion of midbodies into intercellular bridges via its interaction with CEP55: interaction with CEP55 inhibits the interaction between CEP55 and PDCD6IP/ALIX and TSG101, blocking cell abscission and leading to transform midbodies into intercellular bridges. Also plays a role during mitosis: recruited to kinetochores by PLK1 during early mitosis and regulates the maturation of the outer kinetochores and microtubule attachment. Has no protein kinase activity in vitro.</text>
</comment>
<feature type="compositionally biased region" description="Basic and acidic residues" evidence="23">
    <location>
        <begin position="1355"/>
        <end position="1372"/>
    </location>
</feature>
<evidence type="ECO:0000256" key="3">
    <source>
        <dbReference type="ARBA" id="ARBA00004629"/>
    </source>
</evidence>
<keyword evidence="4" id="KW-0158">Chromosome</keyword>
<dbReference type="GO" id="GO:0004672">
    <property type="term" value="F:protein kinase activity"/>
    <property type="evidence" value="ECO:0007669"/>
    <property type="project" value="InterPro"/>
</dbReference>
<evidence type="ECO:0000259" key="24">
    <source>
        <dbReference type="PROSITE" id="PS50011"/>
    </source>
</evidence>
<dbReference type="GO" id="GO:0051301">
    <property type="term" value="P:cell division"/>
    <property type="evidence" value="ECO:0007669"/>
    <property type="project" value="UniProtKB-KW"/>
</dbReference>
<dbReference type="GO" id="GO:0008608">
    <property type="term" value="P:attachment of spindle microtubules to kinetochore"/>
    <property type="evidence" value="ECO:0007669"/>
    <property type="project" value="InterPro"/>
</dbReference>
<keyword evidence="5" id="KW-0963">Cytoplasm</keyword>
<dbReference type="GO" id="GO:0007140">
    <property type="term" value="P:male meiotic nuclear division"/>
    <property type="evidence" value="ECO:0007669"/>
    <property type="project" value="InterPro"/>
</dbReference>
<evidence type="ECO:0000256" key="14">
    <source>
        <dbReference type="ARBA" id="ARBA00023306"/>
    </source>
</evidence>
<dbReference type="InterPro" id="IPR001245">
    <property type="entry name" value="Ser-Thr/Tyr_kinase_cat_dom"/>
</dbReference>
<keyword evidence="10" id="KW-0498">Mitosis</keyword>
<keyword evidence="11" id="KW-0995">Kinetochore</keyword>
<feature type="region of interest" description="Disordered" evidence="23">
    <location>
        <begin position="582"/>
        <end position="612"/>
    </location>
</feature>
<evidence type="ECO:0000256" key="7">
    <source>
        <dbReference type="ARBA" id="ARBA00022618"/>
    </source>
</evidence>
<keyword evidence="14" id="KW-0131">Cell cycle</keyword>
<feature type="compositionally biased region" description="Basic and acidic residues" evidence="23">
    <location>
        <begin position="844"/>
        <end position="855"/>
    </location>
</feature>
<dbReference type="FunFam" id="1.25.40.20:FF:000153">
    <property type="entry name" value="inactive serine/threonine-protein kinase TEX14 isoform X3"/>
    <property type="match status" value="1"/>
</dbReference>
<dbReference type="Proteomes" id="UP000504627">
    <property type="component" value="Unplaced"/>
</dbReference>
<dbReference type="RefSeq" id="XP_027600496.2">
    <property type="nucleotide sequence ID" value="XM_027744695.2"/>
</dbReference>
<dbReference type="Gene3D" id="1.10.510.10">
    <property type="entry name" value="Transferase(Phosphotransferase) domain 1"/>
    <property type="match status" value="1"/>
</dbReference>
<protein>
    <recommendedName>
        <fullName evidence="19">Inactive serine/threonine-protein kinase TEX14</fullName>
    </recommendedName>
    <alternativeName>
        <fullName evidence="21">Testis-expressed sequence 14</fullName>
    </alternativeName>
    <alternativeName>
        <fullName evidence="20">Testis-expressed sequence 14 protein</fullName>
    </alternativeName>
</protein>
<evidence type="ECO:0000256" key="22">
    <source>
        <dbReference type="PROSITE-ProRule" id="PRU00023"/>
    </source>
</evidence>
<dbReference type="SMART" id="SM00248">
    <property type="entry name" value="ANK"/>
    <property type="match status" value="4"/>
</dbReference>
<dbReference type="Gene3D" id="1.25.40.20">
    <property type="entry name" value="Ankyrin repeat-containing domain"/>
    <property type="match status" value="1"/>
</dbReference>
<dbReference type="InterPro" id="IPR002110">
    <property type="entry name" value="Ankyrin_rpt"/>
</dbReference>
<evidence type="ECO:0000256" key="19">
    <source>
        <dbReference type="ARBA" id="ARBA00073130"/>
    </source>
</evidence>
<reference evidence="26 27" key="1">
    <citation type="submission" date="2025-04" db="UniProtKB">
        <authorList>
            <consortium name="RefSeq"/>
        </authorList>
    </citation>
    <scope>IDENTIFICATION</scope>
    <source>
        <tissue evidence="26 27">Muscle</tissue>
    </source>
</reference>
<comment type="similarity">
    <text evidence="16">Belongs to the protein kinase superfamily.</text>
</comment>
<dbReference type="InterPro" id="IPR036770">
    <property type="entry name" value="Ankyrin_rpt-contain_sf"/>
</dbReference>
<accession>A0A6J2IKY7</accession>
<dbReference type="SUPFAM" id="SSF48403">
    <property type="entry name" value="Ankyrin repeat"/>
    <property type="match status" value="1"/>
</dbReference>
<comment type="subunit">
    <text evidence="18">Interacts with KIF23 and RBM44. Interacts with CEP55; inhibiting interaction between CEP55 and PDCD6IP/ALIX and TSG101.</text>
</comment>
<evidence type="ECO:0000256" key="20">
    <source>
        <dbReference type="ARBA" id="ARBA00081075"/>
    </source>
</evidence>
<feature type="region of interest" description="Disordered" evidence="23">
    <location>
        <begin position="1408"/>
        <end position="1479"/>
    </location>
</feature>
<dbReference type="InterPro" id="IPR000719">
    <property type="entry name" value="Prot_kinase_dom"/>
</dbReference>
<feature type="region of interest" description="Disordered" evidence="23">
    <location>
        <begin position="1286"/>
        <end position="1314"/>
    </location>
</feature>
<evidence type="ECO:0000256" key="2">
    <source>
        <dbReference type="ARBA" id="ARBA00004496"/>
    </source>
</evidence>
<dbReference type="PANTHER" id="PTHR23060">
    <property type="entry name" value="TESTIS EXPRESSED GENE 14"/>
    <property type="match status" value="1"/>
</dbReference>
<evidence type="ECO:0000256" key="13">
    <source>
        <dbReference type="ARBA" id="ARBA00023043"/>
    </source>
</evidence>
<feature type="region of interest" description="Disordered" evidence="23">
    <location>
        <begin position="644"/>
        <end position="718"/>
    </location>
</feature>
<keyword evidence="26 27" id="KW-0418">Kinase</keyword>
<evidence type="ECO:0000256" key="10">
    <source>
        <dbReference type="ARBA" id="ARBA00022776"/>
    </source>
</evidence>
<keyword evidence="12" id="KW-0067">ATP-binding</keyword>
<keyword evidence="6" id="KW-0597">Phosphoprotein</keyword>
<organism evidence="25 27">
    <name type="scientific">Pipra filicauda</name>
    <name type="common">Wire-tailed manakin</name>
    <dbReference type="NCBI Taxonomy" id="649802"/>
    <lineage>
        <taxon>Eukaryota</taxon>
        <taxon>Metazoa</taxon>
        <taxon>Chordata</taxon>
        <taxon>Craniata</taxon>
        <taxon>Vertebrata</taxon>
        <taxon>Euteleostomi</taxon>
        <taxon>Archelosauria</taxon>
        <taxon>Archosauria</taxon>
        <taxon>Dinosauria</taxon>
        <taxon>Saurischia</taxon>
        <taxon>Theropoda</taxon>
        <taxon>Coelurosauria</taxon>
        <taxon>Aves</taxon>
        <taxon>Neognathae</taxon>
        <taxon>Neoaves</taxon>
        <taxon>Telluraves</taxon>
        <taxon>Australaves</taxon>
        <taxon>Passeriformes</taxon>
        <taxon>Pipridae</taxon>
        <taxon>Pipra</taxon>
    </lineage>
</organism>
<keyword evidence="13 22" id="KW-0040">ANK repeat</keyword>
<evidence type="ECO:0000256" key="4">
    <source>
        <dbReference type="ARBA" id="ARBA00022454"/>
    </source>
</evidence>
<evidence type="ECO:0000256" key="15">
    <source>
        <dbReference type="ARBA" id="ARBA00023328"/>
    </source>
</evidence>
<dbReference type="GO" id="GO:0005524">
    <property type="term" value="F:ATP binding"/>
    <property type="evidence" value="ECO:0007669"/>
    <property type="project" value="UniProtKB-KW"/>
</dbReference>
<keyword evidence="25" id="KW-1185">Reference proteome</keyword>
<dbReference type="GO" id="GO:0000776">
    <property type="term" value="C:kinetochore"/>
    <property type="evidence" value="ECO:0007669"/>
    <property type="project" value="UniProtKB-KW"/>
</dbReference>
<sequence>MAHPIPLPFPCPVQLGSIKGDSLEAELHDYVREGNYVKVKKLLKKGVLVDAVNSMGQTCLFTAALLGLSKIVDVLLDYGSDANHRCLDGSTPVHAAAFSGNQWILSKLLDEGGDLRAHDKDGRTPQHWALSARKECSAQMLEFIQQCTLHMQAAIQNFPSDLLRKVGSSKALVSSPSRFGGLVQGNIDSALGRLLKGEANVAKNIYSFGFGKFYLAGNGHLGYLASLPIIGEKEVVQADDEPAFSYHVGPFMIMTNLVWGGSRVTVKELGLQPPQHSWKLRLADLLLAEQEHSSKLRHPHLLQLMSVCLSSDLEKTRLVYERVHFGSLYSILHERRTEFPVLQTETILHVLLQVIDALRFLHSRGFIHRSLSSYAIQIVSAGEAKLCNLEYMIQSKDSGEHSDLTRIPVPVQLYRWCSPEVALERIVTVKSDVYSFCAVLQEALTESPPWKGFEDSVIKQLMISGEQLEADVRLPMLYYDVVKSGLEPKQRNRSMKLQDIQYILKNDLKDLVKSQSGHADDISKARRPAVFADVNICWASAFSCQRRTVEFKEKETATADGSPAPRDPVFREVNRALVVQEASTSVQPVAQDKSPDVASEVQTTPSESDVDESLCSFEINEIFATYPEIHQDFLEGGSGLDQTLKDAERQQKEEDKSPLGVLSVSSGASCEDEEDSDSSESGSEFTAEEEEEVSEASDLAQGRGDAGRRGNSPSPNEQHISKCVLNIKIIQSMLQQAADSLCRTEENLDRLKAIGKQKKLLQKIRMSQLSKQSFQEGHCNRSDGASQNTNHPFCGANTFLPKAVGPPSSDCIPPPMTCQAQGALGEDSFQAVSKTARETQAVQNEKRKSKIENNPRDLGCSVRKSLDDQMNLNHEHLLPRGSARCQKKLNLQCQRGADSHPAARSEEWRWSYSKPRSEFYSEKITEERRMMQPDWRTEVKRMARRVASGELELSCPCPASEGTSESEAESAKEPFQHVTARAQKRQAQQRCTWQPGDDVVPWNPGREERTESEESDLESALRSSAGRRCQLPSQDEQAESGIAIHKNSVLPQQVENLSRGHPRELHCSLSSPPDVSEEFFTPDYFLPPEGSSELETSDTEGKSEDACAGFLQKLPKDAKSSVQTSGGKRLFCSTGTQKCGSNKLGVSRLSQMPVVSVDAAREAMLWEPQEGCQEKDVSVADIQDLSSIPCEQENFQRDVECKTPRLCHAPTSVSTPLGSEEKVPLAFEKYKHCHELASDFSLCGSQEASSTMFKTFTTAYEGERSMEIPGAASRVCQFELKEPDGLPPVVPSLRNTRQAPALSEASQPSIDELPPPVQELLDEIELLKQQDSITPDLKEVGLQDCGVQMNVPNRIRMESRESEEESERKEKQNQSSWTKESFTLAEDTERAHSTLDDILERMLHAVPGDEEIQEQPRGDTLGAASLQDPEDAGRKNGVEERGAGAGGRAPESCAGTSADKHPKDQTSHLQQQQLSSASPFRIIVLDESSLCD</sequence>
<dbReference type="GO" id="GO:0007094">
    <property type="term" value="P:mitotic spindle assembly checkpoint signaling"/>
    <property type="evidence" value="ECO:0007669"/>
    <property type="project" value="InterPro"/>
</dbReference>
<evidence type="ECO:0000256" key="12">
    <source>
        <dbReference type="ARBA" id="ARBA00022840"/>
    </source>
</evidence>
<dbReference type="GO" id="GO:0051306">
    <property type="term" value="P:mitotic sister chromatid separation"/>
    <property type="evidence" value="ECO:0007669"/>
    <property type="project" value="InterPro"/>
</dbReference>
<evidence type="ECO:0000313" key="25">
    <source>
        <dbReference type="Proteomes" id="UP000504627"/>
    </source>
</evidence>
<dbReference type="GO" id="GO:0043063">
    <property type="term" value="P:intercellular bridge organization"/>
    <property type="evidence" value="ECO:0007669"/>
    <property type="project" value="InterPro"/>
</dbReference>
<proteinExistence type="inferred from homology"/>
<evidence type="ECO:0000256" key="21">
    <source>
        <dbReference type="ARBA" id="ARBA00083992"/>
    </source>
</evidence>
<feature type="compositionally biased region" description="Acidic residues" evidence="23">
    <location>
        <begin position="686"/>
        <end position="695"/>
    </location>
</feature>
<gene>
    <name evidence="26 27" type="primary">TEX14</name>
</gene>
<feature type="region of interest" description="Disordered" evidence="23">
    <location>
        <begin position="841"/>
        <end position="860"/>
    </location>
</feature>
<evidence type="ECO:0000256" key="8">
    <source>
        <dbReference type="ARBA" id="ARBA00022737"/>
    </source>
</evidence>
<evidence type="ECO:0000256" key="23">
    <source>
        <dbReference type="SAM" id="MobiDB-lite"/>
    </source>
</evidence>
<feature type="compositionally biased region" description="Low complexity" evidence="23">
    <location>
        <begin position="1467"/>
        <end position="1478"/>
    </location>
</feature>
<evidence type="ECO:0000256" key="9">
    <source>
        <dbReference type="ARBA" id="ARBA00022741"/>
    </source>
</evidence>
<evidence type="ECO:0000256" key="17">
    <source>
        <dbReference type="ARBA" id="ARBA00057673"/>
    </source>
</evidence>
<dbReference type="Pfam" id="PF12796">
    <property type="entry name" value="Ank_2"/>
    <property type="match status" value="1"/>
</dbReference>
<evidence type="ECO:0000313" key="26">
    <source>
        <dbReference type="RefSeq" id="XP_027600496.2"/>
    </source>
</evidence>
<evidence type="ECO:0000256" key="6">
    <source>
        <dbReference type="ARBA" id="ARBA00022553"/>
    </source>
</evidence>
<dbReference type="GO" id="GO:0045171">
    <property type="term" value="C:intercellular bridge"/>
    <property type="evidence" value="ECO:0007669"/>
    <property type="project" value="TreeGrafter"/>
</dbReference>
<comment type="subcellular location">
    <subcellularLocation>
        <location evidence="3">Chromosome</location>
        <location evidence="3">Centromere</location>
        <location evidence="3">Kinetochore</location>
    </subcellularLocation>
    <subcellularLocation>
        <location evidence="2">Cytoplasm</location>
    </subcellularLocation>
    <subcellularLocation>
        <location evidence="1">Midbody</location>
    </subcellularLocation>
</comment>